<keyword evidence="1" id="KW-1133">Transmembrane helix</keyword>
<evidence type="ECO:0000256" key="1">
    <source>
        <dbReference type="SAM" id="Phobius"/>
    </source>
</evidence>
<feature type="transmembrane region" description="Helical" evidence="1">
    <location>
        <begin position="135"/>
        <end position="152"/>
    </location>
</feature>
<reference evidence="2 3" key="1">
    <citation type="submission" date="2020-07" db="EMBL/GenBank/DDBJ databases">
        <title>Bacterium isolated from marien macroalgae.</title>
        <authorList>
            <person name="Zhu K."/>
            <person name="Lu D."/>
            <person name="Du Z."/>
        </authorList>
    </citation>
    <scope>NUCLEOTIDE SEQUENCE [LARGE SCALE GENOMIC DNA]</scope>
    <source>
        <strain evidence="2 3">3-1745</strain>
    </source>
</reference>
<evidence type="ECO:0000313" key="3">
    <source>
        <dbReference type="Proteomes" id="UP000538931"/>
    </source>
</evidence>
<dbReference type="Pfam" id="PF11658">
    <property type="entry name" value="CBP_BcsG"/>
    <property type="match status" value="1"/>
</dbReference>
<comment type="caution">
    <text evidence="2">The sequence shown here is derived from an EMBL/GenBank/DDBJ whole genome shotgun (WGS) entry which is preliminary data.</text>
</comment>
<dbReference type="InterPro" id="IPR017744">
    <property type="entry name" value="BcsG"/>
</dbReference>
<dbReference type="EMBL" id="JACEMT010000013">
    <property type="protein sequence ID" value="MBA4500837.1"/>
    <property type="molecule type" value="Genomic_DNA"/>
</dbReference>
<protein>
    <submittedName>
        <fullName evidence="2">Cellulose biosynthesis protein BcsG</fullName>
        <ecNumber evidence="2">2.7.8.-</ecNumber>
    </submittedName>
</protein>
<keyword evidence="2" id="KW-0808">Transferase</keyword>
<organism evidence="2 3">
    <name type="scientific">Marinobacterium marinum</name>
    <dbReference type="NCBI Taxonomy" id="2756129"/>
    <lineage>
        <taxon>Bacteria</taxon>
        <taxon>Pseudomonadati</taxon>
        <taxon>Pseudomonadota</taxon>
        <taxon>Gammaproteobacteria</taxon>
        <taxon>Oceanospirillales</taxon>
        <taxon>Oceanospirillaceae</taxon>
        <taxon>Marinobacterium</taxon>
    </lineage>
</organism>
<feature type="transmembrane region" description="Helical" evidence="1">
    <location>
        <begin position="66"/>
        <end position="86"/>
    </location>
</feature>
<keyword evidence="1" id="KW-0472">Membrane</keyword>
<feature type="transmembrane region" description="Helical" evidence="1">
    <location>
        <begin position="106"/>
        <end position="128"/>
    </location>
</feature>
<proteinExistence type="predicted"/>
<name>A0A7W1WVA9_9GAMM</name>
<sequence>MRSEGSVGGSLSRVSEIGLGHWNLYFLCKLGMFWLGYLNLQPLPNIVFAAFLLLPLPWTWLRHARLLIAVPLAIALLYQDSWWPPITRLLNQPGVMDFSGKYLLELAGRFVNWTLCALLLAFVVFYIYLRHWLRFTTFTLLGLGWFSLQPLLSLAPTMAQGSGEQVMAETGKPQDTKMSLDESLQAFYDAEQRRVTQFPPADEAGAPFDLLIINVCSMAWDDLDAVGLKDNPLFSQMDVVFERFNSATSYSGPAAVRLLRASCGQSSHQGLYEDNVPQQCLLMDRLRGLGFNTELAMNHNGHYDNFLGDLQTQGGLGNPVVDEHGLSRNILGFDNSPIWRDREVLGAWWQRRQQSDHQASTALFYNTTTLHDGNRIVTGDGGTRLTDYRELAQRLLQDLDAFFQQLEQSGRPVAVLLVPEHGANLHGDRMQIQGMRELPSPAITHVPVGIKLFGMGAQTESPHLVTEPSSYLALSEFVSRLYAQSTETGTLSVDLPHLLADLPVTPWVAENAGTVVLEHEGIPYIRLEEQGTWLPYPARFK</sequence>
<keyword evidence="1" id="KW-0812">Transmembrane</keyword>
<dbReference type="AlphaFoldDB" id="A0A7W1WVA9"/>
<accession>A0A7W1WVA9</accession>
<evidence type="ECO:0000313" key="2">
    <source>
        <dbReference type="EMBL" id="MBA4500837.1"/>
    </source>
</evidence>
<keyword evidence="3" id="KW-1185">Reference proteome</keyword>
<dbReference type="GO" id="GO:0016740">
    <property type="term" value="F:transferase activity"/>
    <property type="evidence" value="ECO:0007669"/>
    <property type="project" value="UniProtKB-KW"/>
</dbReference>
<dbReference type="EC" id="2.7.8.-" evidence="2"/>
<dbReference type="RefSeq" id="WP_181736310.1">
    <property type="nucleotide sequence ID" value="NZ_JACEMT010000013.1"/>
</dbReference>
<feature type="transmembrane region" description="Helical" evidence="1">
    <location>
        <begin position="32"/>
        <end position="54"/>
    </location>
</feature>
<dbReference type="Proteomes" id="UP000538931">
    <property type="component" value="Unassembled WGS sequence"/>
</dbReference>
<gene>
    <name evidence="2" type="primary">bcsG</name>
    <name evidence="2" type="ORF">H1S06_00390</name>
</gene>
<dbReference type="NCBIfam" id="TIGR03368">
    <property type="entry name" value="cellulose_yhjU"/>
    <property type="match status" value="1"/>
</dbReference>